<feature type="transmembrane region" description="Helical" evidence="11">
    <location>
        <begin position="203"/>
        <end position="225"/>
    </location>
</feature>
<feature type="transmembrane region" description="Helical" evidence="11">
    <location>
        <begin position="237"/>
        <end position="259"/>
    </location>
</feature>
<keyword evidence="12" id="KW-0732">Signal</keyword>
<keyword evidence="5 11" id="KW-0812">Transmembrane</keyword>
<dbReference type="SMART" id="SM00665">
    <property type="entry name" value="B561"/>
    <property type="match status" value="1"/>
</dbReference>
<keyword evidence="4" id="KW-0349">Heme</keyword>
<dbReference type="GO" id="GO:0140575">
    <property type="term" value="F:transmembrane monodehydroascorbate reductase activity"/>
    <property type="evidence" value="ECO:0007669"/>
    <property type="project" value="InterPro"/>
</dbReference>
<dbReference type="InterPro" id="IPR045150">
    <property type="entry name" value="CYB561D1/2"/>
</dbReference>
<organism evidence="15 16">
    <name type="scientific">Tieghemostelium lacteum</name>
    <name type="common">Slime mold</name>
    <name type="synonym">Dictyostelium lacteum</name>
    <dbReference type="NCBI Taxonomy" id="361077"/>
    <lineage>
        <taxon>Eukaryota</taxon>
        <taxon>Amoebozoa</taxon>
        <taxon>Evosea</taxon>
        <taxon>Eumycetozoa</taxon>
        <taxon>Dictyostelia</taxon>
        <taxon>Dictyosteliales</taxon>
        <taxon>Raperosteliaceae</taxon>
        <taxon>Tieghemostelium</taxon>
    </lineage>
</organism>
<evidence type="ECO:0000256" key="4">
    <source>
        <dbReference type="ARBA" id="ARBA00022617"/>
    </source>
</evidence>
<dbReference type="PROSITE" id="PS50939">
    <property type="entry name" value="CYTOCHROME_B561"/>
    <property type="match status" value="1"/>
</dbReference>
<dbReference type="PANTHER" id="PTHR15422">
    <property type="entry name" value="OS05G0565100 PROTEIN"/>
    <property type="match status" value="1"/>
</dbReference>
<dbReference type="InterPro" id="IPR005018">
    <property type="entry name" value="DOMON_domain"/>
</dbReference>
<evidence type="ECO:0000256" key="9">
    <source>
        <dbReference type="ARBA" id="ARBA00023004"/>
    </source>
</evidence>
<name>A0A151Z2Q2_TIELA</name>
<keyword evidence="7" id="KW-0249">Electron transport</keyword>
<evidence type="ECO:0000256" key="2">
    <source>
        <dbReference type="ARBA" id="ARBA00004141"/>
    </source>
</evidence>
<feature type="domain" description="DOMON" evidence="13">
    <location>
        <begin position="36"/>
        <end position="164"/>
    </location>
</feature>
<evidence type="ECO:0000256" key="12">
    <source>
        <dbReference type="SAM" id="SignalP"/>
    </source>
</evidence>
<dbReference type="OrthoDB" id="19261at2759"/>
<dbReference type="EMBL" id="LODT01000051">
    <property type="protein sequence ID" value="KYQ88228.1"/>
    <property type="molecule type" value="Genomic_DNA"/>
</dbReference>
<dbReference type="GO" id="GO:0020037">
    <property type="term" value="F:heme binding"/>
    <property type="evidence" value="ECO:0007669"/>
    <property type="project" value="TreeGrafter"/>
</dbReference>
<dbReference type="AlphaFoldDB" id="A0A151Z2Q2"/>
<evidence type="ECO:0000256" key="7">
    <source>
        <dbReference type="ARBA" id="ARBA00022982"/>
    </source>
</evidence>
<keyword evidence="6" id="KW-0479">Metal-binding</keyword>
<feature type="signal peptide" evidence="12">
    <location>
        <begin position="1"/>
        <end position="24"/>
    </location>
</feature>
<dbReference type="SMART" id="SM00664">
    <property type="entry name" value="DoH"/>
    <property type="match status" value="1"/>
</dbReference>
<sequence length="376" mass="41148">MYINKVLILSVIITILSLFNHCDAGLNAGIVVDPTTNFIVQWEILNDTIVFAASANVNSWLGIGWHCPTCSSDSPMQHADFAVATFNGSQVTVTDMTSSPGKGPPPIPDITVPGGKDNIISYGGYQTENFSYFIFSKLLNTGDTAADNIIDLNNPNLYFIWAHGTSNTFAKHGAGNAGFLNVNLQASSSSQDSSGGPQPPDYVSWHASLMFLAFGVLMPFGIFAGRFLKGYDWWFPLHYILQGTAFLCALSGLGLIIAFVDGFDFSTIHSIFGIITLSSILLAVGVGITSHLMWKPNRTKTPIFPDVVHHWGGRIVYFMGFATIITGMVLHQIPTASIIVFSGFTALLIGIFIFIEIYKRKYPQKYDDEIHRLINN</sequence>
<evidence type="ECO:0000256" key="3">
    <source>
        <dbReference type="ARBA" id="ARBA00022448"/>
    </source>
</evidence>
<feature type="transmembrane region" description="Helical" evidence="11">
    <location>
        <begin position="315"/>
        <end position="333"/>
    </location>
</feature>
<keyword evidence="10 11" id="KW-0472">Membrane</keyword>
<dbReference type="GO" id="GO:0046872">
    <property type="term" value="F:metal ion binding"/>
    <property type="evidence" value="ECO:0007669"/>
    <property type="project" value="UniProtKB-KW"/>
</dbReference>
<evidence type="ECO:0000256" key="11">
    <source>
        <dbReference type="SAM" id="Phobius"/>
    </source>
</evidence>
<evidence type="ECO:0000256" key="10">
    <source>
        <dbReference type="ARBA" id="ARBA00023136"/>
    </source>
</evidence>
<evidence type="ECO:0000313" key="15">
    <source>
        <dbReference type="EMBL" id="KYQ88228.1"/>
    </source>
</evidence>
<keyword evidence="3" id="KW-0813">Transport</keyword>
<feature type="chain" id="PRO_5007592784" evidence="12">
    <location>
        <begin position="25"/>
        <end position="376"/>
    </location>
</feature>
<evidence type="ECO:0000259" key="14">
    <source>
        <dbReference type="PROSITE" id="PS50939"/>
    </source>
</evidence>
<keyword evidence="16" id="KW-1185">Reference proteome</keyword>
<dbReference type="STRING" id="361077.A0A151Z2Q2"/>
<dbReference type="FunCoup" id="A0A151Z2Q2">
    <property type="interactions" value="11"/>
</dbReference>
<dbReference type="Pfam" id="PF03351">
    <property type="entry name" value="DOMON"/>
    <property type="match status" value="1"/>
</dbReference>
<evidence type="ECO:0000256" key="5">
    <source>
        <dbReference type="ARBA" id="ARBA00022692"/>
    </source>
</evidence>
<evidence type="ECO:0000256" key="1">
    <source>
        <dbReference type="ARBA" id="ARBA00001970"/>
    </source>
</evidence>
<protein>
    <submittedName>
        <fullName evidence="15">Cytochrome b561 / ferric reductase transmembrane domain-containing protein</fullName>
    </submittedName>
</protein>
<keyword evidence="8 11" id="KW-1133">Transmembrane helix</keyword>
<comment type="subcellular location">
    <subcellularLocation>
        <location evidence="2">Membrane</location>
        <topology evidence="2">Multi-pass membrane protein</topology>
    </subcellularLocation>
</comment>
<reference evidence="15 16" key="1">
    <citation type="submission" date="2015-12" db="EMBL/GenBank/DDBJ databases">
        <title>Dictyostelia acquired genes for synthesis and detection of signals that induce cell-type specialization by lateral gene transfer from prokaryotes.</title>
        <authorList>
            <person name="Gloeckner G."/>
            <person name="Schaap P."/>
        </authorList>
    </citation>
    <scope>NUCLEOTIDE SEQUENCE [LARGE SCALE GENOMIC DNA]</scope>
    <source>
        <strain evidence="15 16">TK</strain>
    </source>
</reference>
<feature type="domain" description="Cytochrome b561" evidence="14">
    <location>
        <begin position="165"/>
        <end position="365"/>
    </location>
</feature>
<feature type="transmembrane region" description="Helical" evidence="11">
    <location>
        <begin position="271"/>
        <end position="294"/>
    </location>
</feature>
<evidence type="ECO:0000259" key="13">
    <source>
        <dbReference type="PROSITE" id="PS50836"/>
    </source>
</evidence>
<comment type="caution">
    <text evidence="15">The sequence shown here is derived from an EMBL/GenBank/DDBJ whole genome shotgun (WGS) entry which is preliminary data.</text>
</comment>
<keyword evidence="9" id="KW-0408">Iron</keyword>
<dbReference type="Gene3D" id="1.20.120.1770">
    <property type="match status" value="1"/>
</dbReference>
<feature type="transmembrane region" description="Helical" evidence="11">
    <location>
        <begin position="339"/>
        <end position="358"/>
    </location>
</feature>
<evidence type="ECO:0000256" key="6">
    <source>
        <dbReference type="ARBA" id="ARBA00022723"/>
    </source>
</evidence>
<dbReference type="PROSITE" id="PS50836">
    <property type="entry name" value="DOMON"/>
    <property type="match status" value="1"/>
</dbReference>
<dbReference type="InterPro" id="IPR045266">
    <property type="entry name" value="DOH_DOMON"/>
</dbReference>
<dbReference type="CDD" id="cd08760">
    <property type="entry name" value="Cyt_b561_FRRS1_like"/>
    <property type="match status" value="1"/>
</dbReference>
<dbReference type="PANTHER" id="PTHR15422:SF25">
    <property type="entry name" value="CYTOCHROME B561 _ FERRIC REDUCTASE TRANSMEMBRANE DOMAIN-CONTAINING PROTEIN"/>
    <property type="match status" value="1"/>
</dbReference>
<proteinExistence type="predicted"/>
<dbReference type="InterPro" id="IPR006593">
    <property type="entry name" value="Cyt_b561/ferric_Rdtase_TM"/>
</dbReference>
<evidence type="ECO:0000313" key="16">
    <source>
        <dbReference type="Proteomes" id="UP000076078"/>
    </source>
</evidence>
<comment type="cofactor">
    <cofactor evidence="1">
        <name>heme b</name>
        <dbReference type="ChEBI" id="CHEBI:60344"/>
    </cofactor>
</comment>
<accession>A0A151Z2Q2</accession>
<evidence type="ECO:0000256" key="8">
    <source>
        <dbReference type="ARBA" id="ARBA00022989"/>
    </source>
</evidence>
<gene>
    <name evidence="15" type="ORF">DLAC_10913</name>
</gene>
<dbReference type="GO" id="GO:0016020">
    <property type="term" value="C:membrane"/>
    <property type="evidence" value="ECO:0007669"/>
    <property type="project" value="UniProtKB-SubCell"/>
</dbReference>
<dbReference type="Pfam" id="PF03188">
    <property type="entry name" value="Cytochrom_B561"/>
    <property type="match status" value="1"/>
</dbReference>
<dbReference type="OMA" id="HFLWKPT"/>
<dbReference type="InParanoid" id="A0A151Z2Q2"/>
<dbReference type="Proteomes" id="UP000076078">
    <property type="component" value="Unassembled WGS sequence"/>
</dbReference>
<dbReference type="CDD" id="cd09631">
    <property type="entry name" value="DOMON_DOH"/>
    <property type="match status" value="1"/>
</dbReference>